<dbReference type="Proteomes" id="UP000182178">
    <property type="component" value="Unassembled WGS sequence"/>
</dbReference>
<organism evidence="2 3">
    <name type="scientific">Chelatococcus sambhunathii</name>
    <dbReference type="NCBI Taxonomy" id="363953"/>
    <lineage>
        <taxon>Bacteria</taxon>
        <taxon>Pseudomonadati</taxon>
        <taxon>Pseudomonadota</taxon>
        <taxon>Alphaproteobacteria</taxon>
        <taxon>Hyphomicrobiales</taxon>
        <taxon>Chelatococcaceae</taxon>
        <taxon>Chelatococcus</taxon>
    </lineage>
</organism>
<evidence type="ECO:0000313" key="2">
    <source>
        <dbReference type="EMBL" id="CUA86428.1"/>
    </source>
</evidence>
<keyword evidence="1" id="KW-0732">Signal</keyword>
<evidence type="ECO:0008006" key="4">
    <source>
        <dbReference type="Google" id="ProtNLM"/>
    </source>
</evidence>
<proteinExistence type="predicted"/>
<reference evidence="2 3" key="1">
    <citation type="submission" date="2015-08" db="EMBL/GenBank/DDBJ databases">
        <authorList>
            <person name="Varghese N."/>
        </authorList>
    </citation>
    <scope>NUCLEOTIDE SEQUENCE [LARGE SCALE GENOMIC DNA]</scope>
    <source>
        <strain evidence="2 3">DSM 18167</strain>
    </source>
</reference>
<feature type="chain" id="PRO_5045474260" description="Secreted protein" evidence="1">
    <location>
        <begin position="27"/>
        <end position="94"/>
    </location>
</feature>
<keyword evidence="3" id="KW-1185">Reference proteome</keyword>
<gene>
    <name evidence="2" type="ORF">Ga0061061_102539</name>
</gene>
<comment type="caution">
    <text evidence="2">The sequence shown here is derived from an EMBL/GenBank/DDBJ whole genome shotgun (WGS) entry which is preliminary data.</text>
</comment>
<name>A0ABP2A645_9HYPH</name>
<sequence length="94" mass="10444">MRDSVKAAILCLGMGLGLGLGASAGAMPLAPSADGARAAQRTEGPVTSVRWVCNRWGDCFWRPGPPPRGRVVCRWRWRDTPWGPRRVRVCTRRW</sequence>
<feature type="signal peptide" evidence="1">
    <location>
        <begin position="1"/>
        <end position="26"/>
    </location>
</feature>
<accession>A0ABP2A645</accession>
<dbReference type="EMBL" id="CYHC01000002">
    <property type="protein sequence ID" value="CUA86428.1"/>
    <property type="molecule type" value="Genomic_DNA"/>
</dbReference>
<evidence type="ECO:0000256" key="1">
    <source>
        <dbReference type="SAM" id="SignalP"/>
    </source>
</evidence>
<protein>
    <recommendedName>
        <fullName evidence="4">Secreted protein</fullName>
    </recommendedName>
</protein>
<evidence type="ECO:0000313" key="3">
    <source>
        <dbReference type="Proteomes" id="UP000182178"/>
    </source>
</evidence>